<evidence type="ECO:0000256" key="2">
    <source>
        <dbReference type="SAM" id="Phobius"/>
    </source>
</evidence>
<feature type="transmembrane region" description="Helical" evidence="2">
    <location>
        <begin position="21"/>
        <end position="39"/>
    </location>
</feature>
<accession>A0A9W2YRE9</accession>
<feature type="transmembrane region" description="Helical" evidence="2">
    <location>
        <begin position="134"/>
        <end position="152"/>
    </location>
</feature>
<dbReference type="GeneID" id="129922662"/>
<dbReference type="RefSeq" id="XP_055865342.1">
    <property type="nucleotide sequence ID" value="XM_056009367.1"/>
</dbReference>
<protein>
    <submittedName>
        <fullName evidence="4">Uncharacterized protein LOC129922662 isoform X1</fullName>
    </submittedName>
</protein>
<keyword evidence="2" id="KW-1133">Transmembrane helix</keyword>
<dbReference type="AlphaFoldDB" id="A0A9W2YRE9"/>
<name>A0A9W2YRE9_BIOGL</name>
<keyword evidence="2" id="KW-0472">Membrane</keyword>
<keyword evidence="2" id="KW-0812">Transmembrane</keyword>
<gene>
    <name evidence="4" type="primary">LOC129922662</name>
</gene>
<reference evidence="4" key="1">
    <citation type="submission" date="2025-08" db="UniProtKB">
        <authorList>
            <consortium name="RefSeq"/>
        </authorList>
    </citation>
    <scope>IDENTIFICATION</scope>
</reference>
<feature type="region of interest" description="Disordered" evidence="1">
    <location>
        <begin position="166"/>
        <end position="186"/>
    </location>
</feature>
<proteinExistence type="predicted"/>
<organism evidence="3 4">
    <name type="scientific">Biomphalaria glabrata</name>
    <name type="common">Bloodfluke planorb</name>
    <name type="synonym">Freshwater snail</name>
    <dbReference type="NCBI Taxonomy" id="6526"/>
    <lineage>
        <taxon>Eukaryota</taxon>
        <taxon>Metazoa</taxon>
        <taxon>Spiralia</taxon>
        <taxon>Lophotrochozoa</taxon>
        <taxon>Mollusca</taxon>
        <taxon>Gastropoda</taxon>
        <taxon>Heterobranchia</taxon>
        <taxon>Euthyneura</taxon>
        <taxon>Panpulmonata</taxon>
        <taxon>Hygrophila</taxon>
        <taxon>Lymnaeoidea</taxon>
        <taxon>Planorbidae</taxon>
        <taxon>Biomphalaria</taxon>
    </lineage>
</organism>
<evidence type="ECO:0000256" key="1">
    <source>
        <dbReference type="SAM" id="MobiDB-lite"/>
    </source>
</evidence>
<keyword evidence="3" id="KW-1185">Reference proteome</keyword>
<dbReference type="Proteomes" id="UP001165740">
    <property type="component" value="Chromosome 14"/>
</dbReference>
<evidence type="ECO:0000313" key="3">
    <source>
        <dbReference type="Proteomes" id="UP001165740"/>
    </source>
</evidence>
<evidence type="ECO:0000313" key="4">
    <source>
        <dbReference type="RefSeq" id="XP_055865342.1"/>
    </source>
</evidence>
<sequence length="186" mass="21559">MKTFNIVKCNIGFCLSLRLKIILIISFIAVFSVCFLHQYNETNEDCEMYMQNPDIFKGTICDSLFTRIKRRYLFGSLDDIENIDFDTNACTANDSLYKDNYKTTYTSKQDNLNINKETEEERTTYNIVYKDSPVTTILLVIITALLVMKFFGKKIMQRCSHNKKTGTNVEMTQSDEETAVGTRHEV</sequence>